<evidence type="ECO:0000259" key="6">
    <source>
        <dbReference type="Pfam" id="PF05529"/>
    </source>
</evidence>
<dbReference type="PANTHER" id="PTHR12701:SF5">
    <property type="entry name" value="B-CELL RECEPTOR-ASSOCIATED PROTEIN 29"/>
    <property type="match status" value="1"/>
</dbReference>
<evidence type="ECO:0000313" key="7">
    <source>
        <dbReference type="EMBL" id="NWX99831.1"/>
    </source>
</evidence>
<comment type="function">
    <text evidence="5">May play a role in anterograde transport of membrane proteins from the endoplasmic reticulum to the Golgi.</text>
</comment>
<keyword evidence="8" id="KW-1185">Reference proteome</keyword>
<dbReference type="GO" id="GO:0070973">
    <property type="term" value="P:protein localization to endoplasmic reticulum exit site"/>
    <property type="evidence" value="ECO:0007669"/>
    <property type="project" value="UniProtKB-UniRule"/>
</dbReference>
<keyword evidence="3 5" id="KW-1133">Transmembrane helix</keyword>
<keyword evidence="5" id="KW-0813">Transport</keyword>
<feature type="transmembrane region" description="Helical" evidence="5">
    <location>
        <begin position="103"/>
        <end position="120"/>
    </location>
</feature>
<keyword evidence="5" id="KW-0653">Protein transport</keyword>
<evidence type="ECO:0000256" key="5">
    <source>
        <dbReference type="RuleBase" id="RU367026"/>
    </source>
</evidence>
<feature type="domain" description="BAP29/BAP31 transmembrane" evidence="6">
    <location>
        <begin position="28"/>
        <end position="128"/>
    </location>
</feature>
<evidence type="ECO:0000256" key="1">
    <source>
        <dbReference type="ARBA" id="ARBA00004141"/>
    </source>
</evidence>
<dbReference type="EMBL" id="VZSH01000056">
    <property type="protein sequence ID" value="NWX99831.1"/>
    <property type="molecule type" value="Genomic_DNA"/>
</dbReference>
<organism evidence="7 8">
    <name type="scientific">Nothoprocta ornata</name>
    <dbReference type="NCBI Taxonomy" id="83376"/>
    <lineage>
        <taxon>Eukaryota</taxon>
        <taxon>Metazoa</taxon>
        <taxon>Chordata</taxon>
        <taxon>Craniata</taxon>
        <taxon>Vertebrata</taxon>
        <taxon>Euteleostomi</taxon>
        <taxon>Archelosauria</taxon>
        <taxon>Archosauria</taxon>
        <taxon>Dinosauria</taxon>
        <taxon>Saurischia</taxon>
        <taxon>Theropoda</taxon>
        <taxon>Coelurosauria</taxon>
        <taxon>Aves</taxon>
        <taxon>Palaeognathae</taxon>
        <taxon>Tinamiformes</taxon>
        <taxon>Tinamidae</taxon>
        <taxon>Nothoprocta</taxon>
    </lineage>
</organism>
<dbReference type="AlphaFoldDB" id="A0A7K7AUX8"/>
<feature type="non-terminal residue" evidence="7">
    <location>
        <position position="1"/>
    </location>
</feature>
<evidence type="ECO:0000256" key="3">
    <source>
        <dbReference type="ARBA" id="ARBA00022989"/>
    </source>
</evidence>
<evidence type="ECO:0000256" key="2">
    <source>
        <dbReference type="ARBA" id="ARBA00022692"/>
    </source>
</evidence>
<evidence type="ECO:0000256" key="4">
    <source>
        <dbReference type="ARBA" id="ARBA00023136"/>
    </source>
</evidence>
<accession>A0A7K7AUX8</accession>
<reference evidence="7 8" key="1">
    <citation type="submission" date="2019-09" db="EMBL/GenBank/DDBJ databases">
        <title>Bird 10,000 Genomes (B10K) Project - Family phase.</title>
        <authorList>
            <person name="Zhang G."/>
        </authorList>
    </citation>
    <scope>NUCLEOTIDE SEQUENCE [LARGE SCALE GENOMIC DNA]</scope>
    <source>
        <strain evidence="7">B10K-MSB-03</strain>
    </source>
</reference>
<keyword evidence="2 5" id="KW-0812">Transmembrane</keyword>
<dbReference type="InterPro" id="IPR040463">
    <property type="entry name" value="BAP29/BAP31_N"/>
</dbReference>
<dbReference type="GO" id="GO:0005789">
    <property type="term" value="C:endoplasmic reticulum membrane"/>
    <property type="evidence" value="ECO:0007669"/>
    <property type="project" value="UniProtKB-SubCell"/>
</dbReference>
<comment type="subcellular location">
    <subcellularLocation>
        <location evidence="5">Endoplasmic reticulum membrane</location>
        <topology evidence="5">Multi-pass membrane protein</topology>
    </subcellularLocation>
    <subcellularLocation>
        <location evidence="1">Membrane</location>
        <topology evidence="1">Multi-pass membrane protein</topology>
    </subcellularLocation>
</comment>
<proteinExistence type="inferred from homology"/>
<name>A0A7K7AUX8_9AVES</name>
<feature type="transmembrane region" description="Helical" evidence="5">
    <location>
        <begin position="43"/>
        <end position="63"/>
    </location>
</feature>
<dbReference type="GO" id="GO:0006888">
    <property type="term" value="P:endoplasmic reticulum to Golgi vesicle-mediated transport"/>
    <property type="evidence" value="ECO:0007669"/>
    <property type="project" value="UniProtKB-UniRule"/>
</dbReference>
<keyword evidence="5" id="KW-0256">Endoplasmic reticulum</keyword>
<feature type="non-terminal residue" evidence="7">
    <location>
        <position position="159"/>
    </location>
</feature>
<dbReference type="GO" id="GO:0006886">
    <property type="term" value="P:intracellular protein transport"/>
    <property type="evidence" value="ECO:0007669"/>
    <property type="project" value="UniProtKB-UniRule"/>
</dbReference>
<keyword evidence="5" id="KW-0931">ER-Golgi transport</keyword>
<evidence type="ECO:0000313" key="8">
    <source>
        <dbReference type="Proteomes" id="UP000531938"/>
    </source>
</evidence>
<dbReference type="InterPro" id="IPR008417">
    <property type="entry name" value="BAP29/BAP31"/>
</dbReference>
<protein>
    <recommendedName>
        <fullName evidence="5">Endoplasmic reticulum transmembrane protein</fullName>
    </recommendedName>
</protein>
<sequence length="159" mass="18748">RLSCVYAMFVLFLKHLIILQSHCGFFGFFRWQKIFMISLWSKLAFFWNKAFLTIIILLIVLFFDAVREVKKYSAVYASERVVNVNTSAYDHIQMKLFRSQRNLYISGFSLFLWLVLRRIVTLLTQLAKGMITQVALETQVNNTTEAAKKYLTENEKLQQ</sequence>
<dbReference type="Proteomes" id="UP000531938">
    <property type="component" value="Unassembled WGS sequence"/>
</dbReference>
<comment type="caution">
    <text evidence="7">The sequence shown here is derived from an EMBL/GenBank/DDBJ whole genome shotgun (WGS) entry which is preliminary data.</text>
</comment>
<feature type="transmembrane region" description="Helical" evidence="5">
    <location>
        <begin position="6"/>
        <end position="31"/>
    </location>
</feature>
<gene>
    <name evidence="7" type="primary">Bcap29</name>
    <name evidence="7" type="ORF">NOTORN_R08036</name>
</gene>
<dbReference type="Pfam" id="PF05529">
    <property type="entry name" value="Bap31"/>
    <property type="match status" value="1"/>
</dbReference>
<dbReference type="PANTHER" id="PTHR12701">
    <property type="entry name" value="BCR-ASSOCIATED PROTEIN, BAP"/>
    <property type="match status" value="1"/>
</dbReference>
<keyword evidence="4 5" id="KW-0472">Membrane</keyword>
<comment type="similarity">
    <text evidence="5">Belongs to the BCAP29/BCAP31 family.</text>
</comment>